<evidence type="ECO:0008006" key="3">
    <source>
        <dbReference type="Google" id="ProtNLM"/>
    </source>
</evidence>
<gene>
    <name evidence="1" type="ORF">TEK04_06615</name>
</gene>
<accession>A0ABU8DRF7</accession>
<proteinExistence type="predicted"/>
<evidence type="ECO:0000313" key="1">
    <source>
        <dbReference type="EMBL" id="MEI4271389.1"/>
    </source>
</evidence>
<comment type="caution">
    <text evidence="1">The sequence shown here is derived from an EMBL/GenBank/DDBJ whole genome shotgun (WGS) entry which is preliminary data.</text>
</comment>
<keyword evidence="2" id="KW-1185">Reference proteome</keyword>
<evidence type="ECO:0000313" key="2">
    <source>
        <dbReference type="Proteomes" id="UP001361570"/>
    </source>
</evidence>
<sequence>MRTTVDLPPAAHRRASEIAAREGRSLSSVVAELTVRGLALRDEPLRVSTDVRSGFPVISLGHPVSAEDVAAALEE</sequence>
<protein>
    <recommendedName>
        <fullName evidence="3">Antitoxin</fullName>
    </recommendedName>
</protein>
<dbReference type="EMBL" id="JBAPLU010000005">
    <property type="protein sequence ID" value="MEI4271389.1"/>
    <property type="molecule type" value="Genomic_DNA"/>
</dbReference>
<dbReference type="RefSeq" id="WP_336403531.1">
    <property type="nucleotide sequence ID" value="NZ_JBAPLU010000005.1"/>
</dbReference>
<organism evidence="1 2">
    <name type="scientific">Klenkia sesuvii</name>
    <dbReference type="NCBI Taxonomy" id="3103137"/>
    <lineage>
        <taxon>Bacteria</taxon>
        <taxon>Bacillati</taxon>
        <taxon>Actinomycetota</taxon>
        <taxon>Actinomycetes</taxon>
        <taxon>Geodermatophilales</taxon>
        <taxon>Geodermatophilaceae</taxon>
        <taxon>Klenkia</taxon>
    </lineage>
</organism>
<name>A0ABU8DRF7_9ACTN</name>
<dbReference type="Proteomes" id="UP001361570">
    <property type="component" value="Unassembled WGS sequence"/>
</dbReference>
<reference evidence="1 2" key="1">
    <citation type="submission" date="2024-03" db="EMBL/GenBank/DDBJ databases">
        <title>Draft genome sequence of Klenkia sp. LSe6-5.</title>
        <authorList>
            <person name="Duangmal K."/>
            <person name="Chantavorakit T."/>
        </authorList>
    </citation>
    <scope>NUCLEOTIDE SEQUENCE [LARGE SCALE GENOMIC DNA]</scope>
    <source>
        <strain evidence="1 2">LSe6-5</strain>
    </source>
</reference>